<evidence type="ECO:0000259" key="3">
    <source>
        <dbReference type="Pfam" id="PF09375"/>
    </source>
</evidence>
<dbReference type="AlphaFoldDB" id="A0A521BI08"/>
<dbReference type="InterPro" id="IPR018976">
    <property type="entry name" value="Imelysin-like"/>
</dbReference>
<dbReference type="EMBL" id="FXTP01000002">
    <property type="protein sequence ID" value="SMO46777.1"/>
    <property type="molecule type" value="Genomic_DNA"/>
</dbReference>
<dbReference type="InterPro" id="IPR038352">
    <property type="entry name" value="Imelysin_sf"/>
</dbReference>
<reference evidence="4 5" key="1">
    <citation type="submission" date="2017-05" db="EMBL/GenBank/DDBJ databases">
        <authorList>
            <person name="Varghese N."/>
            <person name="Submissions S."/>
        </authorList>
    </citation>
    <scope>NUCLEOTIDE SEQUENCE [LARGE SCALE GENOMIC DNA]</scope>
    <source>
        <strain evidence="4 5">DSM 21985</strain>
    </source>
</reference>
<evidence type="ECO:0000256" key="2">
    <source>
        <dbReference type="ARBA" id="ARBA00022729"/>
    </source>
</evidence>
<dbReference type="CDD" id="cd14659">
    <property type="entry name" value="Imelysin-like_IPPA"/>
    <property type="match status" value="1"/>
</dbReference>
<keyword evidence="5" id="KW-1185">Reference proteome</keyword>
<accession>A0A521BI08</accession>
<organism evidence="4 5">
    <name type="scientific">Gracilimonas mengyeensis</name>
    <dbReference type="NCBI Taxonomy" id="1302730"/>
    <lineage>
        <taxon>Bacteria</taxon>
        <taxon>Pseudomonadati</taxon>
        <taxon>Balneolota</taxon>
        <taxon>Balneolia</taxon>
        <taxon>Balneolales</taxon>
        <taxon>Balneolaceae</taxon>
        <taxon>Gracilimonas</taxon>
    </lineage>
</organism>
<dbReference type="RefSeq" id="WP_142453299.1">
    <property type="nucleotide sequence ID" value="NZ_FXTP01000002.1"/>
</dbReference>
<protein>
    <recommendedName>
        <fullName evidence="3">Imelysin-like domain-containing protein</fullName>
    </recommendedName>
</protein>
<evidence type="ECO:0000313" key="5">
    <source>
        <dbReference type="Proteomes" id="UP000317557"/>
    </source>
</evidence>
<dbReference type="GO" id="GO:0030313">
    <property type="term" value="C:cell envelope"/>
    <property type="evidence" value="ECO:0007669"/>
    <property type="project" value="UniProtKB-SubCell"/>
</dbReference>
<dbReference type="OrthoDB" id="1157219at2"/>
<comment type="subcellular location">
    <subcellularLocation>
        <location evidence="1">Cell envelope</location>
    </subcellularLocation>
</comment>
<proteinExistence type="predicted"/>
<dbReference type="PROSITE" id="PS51257">
    <property type="entry name" value="PROKAR_LIPOPROTEIN"/>
    <property type="match status" value="1"/>
</dbReference>
<dbReference type="Pfam" id="PF09375">
    <property type="entry name" value="Peptidase_M75"/>
    <property type="match status" value="1"/>
</dbReference>
<dbReference type="Gene3D" id="1.20.1420.20">
    <property type="entry name" value="M75 peptidase, HXXE motif"/>
    <property type="match status" value="1"/>
</dbReference>
<name>A0A521BI08_9BACT</name>
<keyword evidence="2" id="KW-0732">Signal</keyword>
<feature type="domain" description="Imelysin-like" evidence="3">
    <location>
        <begin position="37"/>
        <end position="327"/>
    </location>
</feature>
<gene>
    <name evidence="4" type="ORF">SAMN06265219_102298</name>
</gene>
<sequence>MSQMKSFFLLIALLILSGCGNQFDRTRILDNAADNLIIPAYEDFKDKSDSLHIALMAFTENPTEGMLQTAQERWKASIKSWKRAELYNFGPVESMVLVTSIDRWPTSEAGIETVIEEYDDSDDYLVRVGSNRRGLPAIEYLLFHSQPEEIITEFEDANRKAYLLQLSASVAENSALILDEWQNEYKHRFIEKTGNRPNSGITLLANEMGYLLEMIRMDKLEIPFGKQTMGALRLHMLESEYAGISKQLIRENLESARHTFNGGEGTGFDDYLDGLNIRGDDGMMLSEAINQEYANALAIIDNMDGSLAEVMQNDKEAVEQLIESVQQLYIYTEVDMISQLNILDTFSDNDGD</sequence>
<evidence type="ECO:0000256" key="1">
    <source>
        <dbReference type="ARBA" id="ARBA00004196"/>
    </source>
</evidence>
<dbReference type="InterPro" id="IPR034984">
    <property type="entry name" value="Imelysin-like_IPPA"/>
</dbReference>
<evidence type="ECO:0000313" key="4">
    <source>
        <dbReference type="EMBL" id="SMO46777.1"/>
    </source>
</evidence>
<dbReference type="Proteomes" id="UP000317557">
    <property type="component" value="Unassembled WGS sequence"/>
</dbReference>